<evidence type="ECO:0000256" key="5">
    <source>
        <dbReference type="ARBA" id="ARBA00023033"/>
    </source>
</evidence>
<dbReference type="EMBL" id="VNKQ01000017">
    <property type="protein sequence ID" value="KAG0645864.1"/>
    <property type="molecule type" value="Genomic_DNA"/>
</dbReference>
<gene>
    <name evidence="7" type="ORF">D0Z07_7967</name>
</gene>
<reference evidence="7" key="1">
    <citation type="submission" date="2019-07" db="EMBL/GenBank/DDBJ databases">
        <title>Hyphodiscus hymeniophilus genome sequencing and assembly.</title>
        <authorList>
            <person name="Kramer G."/>
            <person name="Nodwell J."/>
        </authorList>
    </citation>
    <scope>NUCLEOTIDE SEQUENCE</scope>
    <source>
        <strain evidence="7">ATCC 34498</strain>
    </source>
</reference>
<evidence type="ECO:0000256" key="3">
    <source>
        <dbReference type="ARBA" id="ARBA00022827"/>
    </source>
</evidence>
<evidence type="ECO:0000256" key="1">
    <source>
        <dbReference type="ARBA" id="ARBA00001974"/>
    </source>
</evidence>
<keyword evidence="5 7" id="KW-0503">Monooxygenase</keyword>
<evidence type="ECO:0000256" key="4">
    <source>
        <dbReference type="ARBA" id="ARBA00023002"/>
    </source>
</evidence>
<sequence>MSSQAPILIIGAGVVGLVLAQALRKEGIPFQIYDRDPHIDARGHGWGITIHWALVSLKDCLPEALFARLKMIQVDPEQGRNDTGQFLFLNLANAEPVFRIPPSPRLRINREKFRKLLLDGIDVQWNKSITGFETQEDGVEAKFQDGTTAKGRLLIGADGASSKLRRIMCPETGALHQLPVRFLGVTIKLSPSDTAPLRALDPLLFQGCHPETGTFLWFSTLDTPEVNGSKGSEEYYSAQLNISWQVRSPDDEVPKSNSGKLEKMKRLADVFENRLRTAVQHIPQDTEIIEINIADWPCLEWSNSDGQVTLIGDAAHAMTMYRGEAANHGIADAKNLRDQLLALSKGEIARTEAVENFEKVEVEFEDEDEVGFRGLRSSDGTSIHAHQPQALALCTRQAAREV</sequence>
<keyword evidence="2" id="KW-0285">Flavoprotein</keyword>
<comment type="caution">
    <text evidence="7">The sequence shown here is derived from an EMBL/GenBank/DDBJ whole genome shotgun (WGS) entry which is preliminary data.</text>
</comment>
<dbReference type="InterPro" id="IPR002938">
    <property type="entry name" value="FAD-bd"/>
</dbReference>
<proteinExistence type="predicted"/>
<evidence type="ECO:0000313" key="7">
    <source>
        <dbReference type="EMBL" id="KAG0645864.1"/>
    </source>
</evidence>
<dbReference type="PANTHER" id="PTHR47178:SF1">
    <property type="entry name" value="FAD-BINDING DOMAIN-CONTAINING PROTEIN-RELATED"/>
    <property type="match status" value="1"/>
</dbReference>
<accession>A0A9P6SKM6</accession>
<evidence type="ECO:0000256" key="2">
    <source>
        <dbReference type="ARBA" id="ARBA00022630"/>
    </source>
</evidence>
<dbReference type="GO" id="GO:0071949">
    <property type="term" value="F:FAD binding"/>
    <property type="evidence" value="ECO:0007669"/>
    <property type="project" value="InterPro"/>
</dbReference>
<dbReference type="Pfam" id="PF13450">
    <property type="entry name" value="NAD_binding_8"/>
    <property type="match status" value="1"/>
</dbReference>
<name>A0A9P6SKM6_9HELO</name>
<keyword evidence="4" id="KW-0560">Oxidoreductase</keyword>
<protein>
    <submittedName>
        <fullName evidence="7">FAD-dependent monooxygenase</fullName>
    </submittedName>
</protein>
<dbReference type="PANTHER" id="PTHR47178">
    <property type="entry name" value="MONOOXYGENASE, FAD-BINDING"/>
    <property type="match status" value="1"/>
</dbReference>
<dbReference type="Proteomes" id="UP000785200">
    <property type="component" value="Unassembled WGS sequence"/>
</dbReference>
<dbReference type="SUPFAM" id="SSF51905">
    <property type="entry name" value="FAD/NAD(P)-binding domain"/>
    <property type="match status" value="1"/>
</dbReference>
<comment type="cofactor">
    <cofactor evidence="1">
        <name>FAD</name>
        <dbReference type="ChEBI" id="CHEBI:57692"/>
    </cofactor>
</comment>
<keyword evidence="3" id="KW-0274">FAD</keyword>
<dbReference type="Pfam" id="PF01494">
    <property type="entry name" value="FAD_binding_3"/>
    <property type="match status" value="1"/>
</dbReference>
<dbReference type="AlphaFoldDB" id="A0A9P6SKM6"/>
<dbReference type="PRINTS" id="PR00420">
    <property type="entry name" value="RNGMNOXGNASE"/>
</dbReference>
<dbReference type="Gene3D" id="3.50.50.60">
    <property type="entry name" value="FAD/NAD(P)-binding domain"/>
    <property type="match status" value="1"/>
</dbReference>
<dbReference type="GO" id="GO:0004497">
    <property type="term" value="F:monooxygenase activity"/>
    <property type="evidence" value="ECO:0007669"/>
    <property type="project" value="UniProtKB-KW"/>
</dbReference>
<keyword evidence="8" id="KW-1185">Reference proteome</keyword>
<dbReference type="InterPro" id="IPR036188">
    <property type="entry name" value="FAD/NAD-bd_sf"/>
</dbReference>
<dbReference type="OrthoDB" id="47494at2759"/>
<evidence type="ECO:0000259" key="6">
    <source>
        <dbReference type="Pfam" id="PF01494"/>
    </source>
</evidence>
<organism evidence="7 8">
    <name type="scientific">Hyphodiscus hymeniophilus</name>
    <dbReference type="NCBI Taxonomy" id="353542"/>
    <lineage>
        <taxon>Eukaryota</taxon>
        <taxon>Fungi</taxon>
        <taxon>Dikarya</taxon>
        <taxon>Ascomycota</taxon>
        <taxon>Pezizomycotina</taxon>
        <taxon>Leotiomycetes</taxon>
        <taxon>Helotiales</taxon>
        <taxon>Hyphodiscaceae</taxon>
        <taxon>Hyphodiscus</taxon>
    </lineage>
</organism>
<feature type="domain" description="FAD-binding" evidence="6">
    <location>
        <begin position="119"/>
        <end position="347"/>
    </location>
</feature>
<evidence type="ECO:0000313" key="8">
    <source>
        <dbReference type="Proteomes" id="UP000785200"/>
    </source>
</evidence>